<protein>
    <submittedName>
        <fullName evidence="1">FACT complex subunit ssrp1-B</fullName>
    </submittedName>
</protein>
<evidence type="ECO:0000313" key="1">
    <source>
        <dbReference type="EMBL" id="ADY48092.1"/>
    </source>
</evidence>
<name>F1LD88_ASCSU</name>
<dbReference type="PANTHER" id="PTHR45849:SF1">
    <property type="entry name" value="FACT COMPLEX SUBUNIT SSRP1"/>
    <property type="match status" value="1"/>
</dbReference>
<dbReference type="EMBL" id="JI178624">
    <property type="protein sequence ID" value="ADY48092.1"/>
    <property type="molecule type" value="mRNA"/>
</dbReference>
<dbReference type="GO" id="GO:0031491">
    <property type="term" value="F:nucleosome binding"/>
    <property type="evidence" value="ECO:0007669"/>
    <property type="project" value="TreeGrafter"/>
</dbReference>
<proteinExistence type="evidence at transcript level"/>
<dbReference type="InterPro" id="IPR050454">
    <property type="entry name" value="RTT106/SSRP1_HistChap/FACT"/>
</dbReference>
<dbReference type="GO" id="GO:1902275">
    <property type="term" value="P:regulation of chromatin organization"/>
    <property type="evidence" value="ECO:0007669"/>
    <property type="project" value="TreeGrafter"/>
</dbReference>
<accession>F1LD88</accession>
<dbReference type="PANTHER" id="PTHR45849">
    <property type="entry name" value="FACT COMPLEX SUBUNIT SSRP1"/>
    <property type="match status" value="1"/>
</dbReference>
<sequence>MRFHIPTDPDADEDVDPVEEFRRAVMQYAGIETETDQPVATLQQILCTTSHGRYDIKVYQNHCTEKRTITKFRPKRSCGFYYCLTTMAVICSS</sequence>
<dbReference type="GO" id="GO:0042393">
    <property type="term" value="F:histone binding"/>
    <property type="evidence" value="ECO:0007669"/>
    <property type="project" value="TreeGrafter"/>
</dbReference>
<organism evidence="1">
    <name type="scientific">Ascaris suum</name>
    <name type="common">Pig roundworm</name>
    <name type="synonym">Ascaris lumbricoides</name>
    <dbReference type="NCBI Taxonomy" id="6253"/>
    <lineage>
        <taxon>Eukaryota</taxon>
        <taxon>Metazoa</taxon>
        <taxon>Ecdysozoa</taxon>
        <taxon>Nematoda</taxon>
        <taxon>Chromadorea</taxon>
        <taxon>Rhabditida</taxon>
        <taxon>Spirurina</taxon>
        <taxon>Ascaridomorpha</taxon>
        <taxon>Ascaridoidea</taxon>
        <taxon>Ascarididae</taxon>
        <taxon>Ascaris</taxon>
    </lineage>
</organism>
<dbReference type="GO" id="GO:0035101">
    <property type="term" value="C:FACT complex"/>
    <property type="evidence" value="ECO:0007669"/>
    <property type="project" value="TreeGrafter"/>
</dbReference>
<dbReference type="AlphaFoldDB" id="F1LD88"/>
<reference evidence="1" key="1">
    <citation type="journal article" date="2011" name="Genome Res.">
        <title>Deep small RNA sequencing from the nematode Ascaris reveals conservation, functional diversification, and novel developmental profiles.</title>
        <authorList>
            <person name="Wang J."/>
            <person name="Czech B."/>
            <person name="Crunk A."/>
            <person name="Wallace A."/>
            <person name="Mitreva M."/>
            <person name="Hannon G.J."/>
            <person name="Davis R.E."/>
        </authorList>
    </citation>
    <scope>NUCLEOTIDE SEQUENCE</scope>
</reference>